<accession>V4CCM6</accession>
<evidence type="ECO:0000313" key="2">
    <source>
        <dbReference type="Proteomes" id="UP000030746"/>
    </source>
</evidence>
<protein>
    <submittedName>
        <fullName evidence="1">Uncharacterized protein</fullName>
    </submittedName>
</protein>
<dbReference type="AlphaFoldDB" id="V4CCM6"/>
<reference evidence="1 2" key="1">
    <citation type="journal article" date="2013" name="Nature">
        <title>Insights into bilaterian evolution from three spiralian genomes.</title>
        <authorList>
            <person name="Simakov O."/>
            <person name="Marletaz F."/>
            <person name="Cho S.J."/>
            <person name="Edsinger-Gonzales E."/>
            <person name="Havlak P."/>
            <person name="Hellsten U."/>
            <person name="Kuo D.H."/>
            <person name="Larsson T."/>
            <person name="Lv J."/>
            <person name="Arendt D."/>
            <person name="Savage R."/>
            <person name="Osoegawa K."/>
            <person name="de Jong P."/>
            <person name="Grimwood J."/>
            <person name="Chapman J.A."/>
            <person name="Shapiro H."/>
            <person name="Aerts A."/>
            <person name="Otillar R.P."/>
            <person name="Terry A.Y."/>
            <person name="Boore J.L."/>
            <person name="Grigoriev I.V."/>
            <person name="Lindberg D.R."/>
            <person name="Seaver E.C."/>
            <person name="Weisblat D.A."/>
            <person name="Putnam N.H."/>
            <person name="Rokhsar D.S."/>
        </authorList>
    </citation>
    <scope>NUCLEOTIDE SEQUENCE [LARGE SCALE GENOMIC DNA]</scope>
</reference>
<dbReference type="RefSeq" id="XP_009049683.1">
    <property type="nucleotide sequence ID" value="XM_009051435.1"/>
</dbReference>
<evidence type="ECO:0000313" key="1">
    <source>
        <dbReference type="EMBL" id="ESO99654.1"/>
    </source>
</evidence>
<dbReference type="GeneID" id="20242474"/>
<dbReference type="Proteomes" id="UP000030746">
    <property type="component" value="Unassembled WGS sequence"/>
</dbReference>
<proteinExistence type="predicted"/>
<dbReference type="EMBL" id="KB200983">
    <property type="protein sequence ID" value="ESO99654.1"/>
    <property type="molecule type" value="Genomic_DNA"/>
</dbReference>
<name>V4CCM6_LOTGI</name>
<sequence length="133" mass="15153">MTDMKIVTKEILISLGKQVLIGKHCNITNSPCSHRINQLPTNVVIKEPEEISLRLHIVMVIQDLNIQMDIFTWQVKMDSLSVVLFGSSPVVCWRSFGQVKMDSLSVVLFGSSPVVCWRSFGQPEKFYQQMVVR</sequence>
<dbReference type="KEGG" id="lgi:LOTGIDRAFT_173662"/>
<dbReference type="HOGENOM" id="CLU_1909050_0_0_1"/>
<organism evidence="1 2">
    <name type="scientific">Lottia gigantea</name>
    <name type="common">Giant owl limpet</name>
    <dbReference type="NCBI Taxonomy" id="225164"/>
    <lineage>
        <taxon>Eukaryota</taxon>
        <taxon>Metazoa</taxon>
        <taxon>Spiralia</taxon>
        <taxon>Lophotrochozoa</taxon>
        <taxon>Mollusca</taxon>
        <taxon>Gastropoda</taxon>
        <taxon>Patellogastropoda</taxon>
        <taxon>Lottioidea</taxon>
        <taxon>Lottiidae</taxon>
        <taxon>Lottia</taxon>
    </lineage>
</organism>
<dbReference type="CTD" id="20242474"/>
<gene>
    <name evidence="1" type="ORF">LOTGIDRAFT_173662</name>
</gene>
<keyword evidence="2" id="KW-1185">Reference proteome</keyword>